<evidence type="ECO:0000259" key="1">
    <source>
        <dbReference type="Pfam" id="PF03101"/>
    </source>
</evidence>
<comment type="caution">
    <text evidence="2">The sequence shown here is derived from an EMBL/GenBank/DDBJ whole genome shotgun (WGS) entry which is preliminary data.</text>
</comment>
<keyword evidence="3" id="KW-1185">Reference proteome</keyword>
<dbReference type="PANTHER" id="PTHR47718">
    <property type="entry name" value="OS01G0519700 PROTEIN"/>
    <property type="match status" value="1"/>
</dbReference>
<evidence type="ECO:0000313" key="3">
    <source>
        <dbReference type="Proteomes" id="UP001179952"/>
    </source>
</evidence>
<evidence type="ECO:0000313" key="2">
    <source>
        <dbReference type="EMBL" id="KAK1276054.1"/>
    </source>
</evidence>
<dbReference type="AlphaFoldDB" id="A0AAV9BIG4"/>
<proteinExistence type="predicted"/>
<organism evidence="2 3">
    <name type="scientific">Acorus gramineus</name>
    <name type="common">Dwarf sweet flag</name>
    <dbReference type="NCBI Taxonomy" id="55184"/>
    <lineage>
        <taxon>Eukaryota</taxon>
        <taxon>Viridiplantae</taxon>
        <taxon>Streptophyta</taxon>
        <taxon>Embryophyta</taxon>
        <taxon>Tracheophyta</taxon>
        <taxon>Spermatophyta</taxon>
        <taxon>Magnoliopsida</taxon>
        <taxon>Liliopsida</taxon>
        <taxon>Acoraceae</taxon>
        <taxon>Acorus</taxon>
    </lineage>
</organism>
<feature type="domain" description="FAR1" evidence="1">
    <location>
        <begin position="16"/>
        <end position="107"/>
    </location>
</feature>
<dbReference type="EMBL" id="JAUJYN010000003">
    <property type="protein sequence ID" value="KAK1276054.1"/>
    <property type="molecule type" value="Genomic_DNA"/>
</dbReference>
<reference evidence="2" key="2">
    <citation type="submission" date="2023-06" db="EMBL/GenBank/DDBJ databases">
        <authorList>
            <person name="Ma L."/>
            <person name="Liu K.-W."/>
            <person name="Li Z."/>
            <person name="Hsiao Y.-Y."/>
            <person name="Qi Y."/>
            <person name="Fu T."/>
            <person name="Tang G."/>
            <person name="Zhang D."/>
            <person name="Sun W.-H."/>
            <person name="Liu D.-K."/>
            <person name="Li Y."/>
            <person name="Chen G.-Z."/>
            <person name="Liu X.-D."/>
            <person name="Liao X.-Y."/>
            <person name="Jiang Y.-T."/>
            <person name="Yu X."/>
            <person name="Hao Y."/>
            <person name="Huang J."/>
            <person name="Zhao X.-W."/>
            <person name="Ke S."/>
            <person name="Chen Y.-Y."/>
            <person name="Wu W.-L."/>
            <person name="Hsu J.-L."/>
            <person name="Lin Y.-F."/>
            <person name="Huang M.-D."/>
            <person name="Li C.-Y."/>
            <person name="Huang L."/>
            <person name="Wang Z.-W."/>
            <person name="Zhao X."/>
            <person name="Zhong W.-Y."/>
            <person name="Peng D.-H."/>
            <person name="Ahmad S."/>
            <person name="Lan S."/>
            <person name="Zhang J.-S."/>
            <person name="Tsai W.-C."/>
            <person name="Van De Peer Y."/>
            <person name="Liu Z.-J."/>
        </authorList>
    </citation>
    <scope>NUCLEOTIDE SEQUENCE</scope>
    <source>
        <strain evidence="2">SCP</strain>
        <tissue evidence="2">Leaves</tissue>
    </source>
</reference>
<dbReference type="Proteomes" id="UP001179952">
    <property type="component" value="Unassembled WGS sequence"/>
</dbReference>
<reference evidence="2" key="1">
    <citation type="journal article" date="2023" name="Nat. Commun.">
        <title>Diploid and tetraploid genomes of Acorus and the evolution of monocots.</title>
        <authorList>
            <person name="Ma L."/>
            <person name="Liu K.W."/>
            <person name="Li Z."/>
            <person name="Hsiao Y.Y."/>
            <person name="Qi Y."/>
            <person name="Fu T."/>
            <person name="Tang G.D."/>
            <person name="Zhang D."/>
            <person name="Sun W.H."/>
            <person name="Liu D.K."/>
            <person name="Li Y."/>
            <person name="Chen G.Z."/>
            <person name="Liu X.D."/>
            <person name="Liao X.Y."/>
            <person name="Jiang Y.T."/>
            <person name="Yu X."/>
            <person name="Hao Y."/>
            <person name="Huang J."/>
            <person name="Zhao X.W."/>
            <person name="Ke S."/>
            <person name="Chen Y.Y."/>
            <person name="Wu W.L."/>
            <person name="Hsu J.L."/>
            <person name="Lin Y.F."/>
            <person name="Huang M.D."/>
            <person name="Li C.Y."/>
            <person name="Huang L."/>
            <person name="Wang Z.W."/>
            <person name="Zhao X."/>
            <person name="Zhong W.Y."/>
            <person name="Peng D.H."/>
            <person name="Ahmad S."/>
            <person name="Lan S."/>
            <person name="Zhang J.S."/>
            <person name="Tsai W.C."/>
            <person name="Van de Peer Y."/>
            <person name="Liu Z.J."/>
        </authorList>
    </citation>
    <scope>NUCLEOTIDE SEQUENCE</scope>
    <source>
        <strain evidence="2">SCP</strain>
    </source>
</reference>
<accession>A0AAV9BIG4</accession>
<gene>
    <name evidence="2" type="ORF">QJS04_geneDACA000865</name>
</gene>
<name>A0AAV9BIG4_ACOGR</name>
<dbReference type="Pfam" id="PF03101">
    <property type="entry name" value="FAR1"/>
    <property type="match status" value="1"/>
</dbReference>
<dbReference type="PANTHER" id="PTHR47718:SF13">
    <property type="entry name" value="OS09G0290500 PROTEIN"/>
    <property type="match status" value="1"/>
</dbReference>
<protein>
    <submittedName>
        <fullName evidence="2">Protein FAR1-RELATED SEQUENCE 5</fullName>
    </submittedName>
</protein>
<dbReference type="InterPro" id="IPR004330">
    <property type="entry name" value="FAR1_DNA_bnd_dom"/>
</dbReference>
<sequence length="255" mass="29429">MSGMEFDSIEEAFSRYKAFAFQCSFGVMRSGRRFTLDGDLKAIIFACSKEGKLRKKKDETTTITGVSQARYKPTCKTNCKARMQIRTFSDGKWVLDLLVLEHNHEVDPKLSRFHICHRALTAHVMKQLAINDAAGLPPCKTFDALAYEGGGYNNLPYTEQDCWNYLQKVRRLQLGEGYIEALLQYFSKQHELNACFFYRIDLDEEGKLKNVFWADARCRAAYQYFRNVVLFATTYLTNRYAMPFAPFIGVNHHGQ</sequence>